<dbReference type="PROSITE" id="PS51296">
    <property type="entry name" value="RIESKE"/>
    <property type="match status" value="1"/>
</dbReference>
<dbReference type="PRINTS" id="PR00090">
    <property type="entry name" value="RNGDIOXGNASE"/>
</dbReference>
<dbReference type="Proteomes" id="UP001589798">
    <property type="component" value="Unassembled WGS sequence"/>
</dbReference>
<sequence length="476" mass="53975">MNVETGMLQPGEARCPAETTQEIIARDKVAAPGWAASESYAYLGSEDVSKDRYVDPAFAEAEFTRMWTRTWQMACREDHIPEAGDYYVYDIGPYSFIVTRDDEGAIHAHFNACLHRGTKLKPSATAGFAANLKCPFHGWTWNLDGSLKEIPEKWDFAHTAGKKMCLPEARVELLGGFVWLNMDPEAPGLADYLGPEIMAHMEAWKLEDRYIYLHVQKSYPANWKLTMEAFMEAYHVGDTHPQVAPANGDVNSQYDVYGEHVNRFISTLGVVSPKLRDRYSEKDIIDNFTLGDSSSLGGSRPELKEGERARQVMADMFRAMFENATKADLSGISDTELLDTYSYTFFPNLFLFPGISLPMIYRFRPDAKDHRRTIYEVMFMRPKPRDGSYVETAEVQVLEDHQSFAEAEGMDPGFGVILDQDTDNLYAQQEGLEASAKPGLTLGDYQEIRIRHFELAIDKYVAMPPKLPDWQALQNR</sequence>
<dbReference type="CDD" id="cd08882">
    <property type="entry name" value="RHO_alpha_C_MupW-like"/>
    <property type="match status" value="1"/>
</dbReference>
<keyword evidence="5" id="KW-0408">Iron</keyword>
<keyword evidence="2" id="KW-0001">2Fe-2S</keyword>
<evidence type="ECO:0000256" key="1">
    <source>
        <dbReference type="ARBA" id="ARBA00001962"/>
    </source>
</evidence>
<evidence type="ECO:0000259" key="7">
    <source>
        <dbReference type="PROSITE" id="PS51296"/>
    </source>
</evidence>
<evidence type="ECO:0000256" key="3">
    <source>
        <dbReference type="ARBA" id="ARBA00022723"/>
    </source>
</evidence>
<dbReference type="Pfam" id="PF00848">
    <property type="entry name" value="Ring_hydroxyl_A"/>
    <property type="match status" value="1"/>
</dbReference>
<dbReference type="InterPro" id="IPR001663">
    <property type="entry name" value="Rng_hydr_dOase-A"/>
</dbReference>
<comment type="caution">
    <text evidence="8">The sequence shown here is derived from an EMBL/GenBank/DDBJ whole genome shotgun (WGS) entry which is preliminary data.</text>
</comment>
<organism evidence="8 9">
    <name type="scientific">Novosphingobium soli</name>
    <dbReference type="NCBI Taxonomy" id="574956"/>
    <lineage>
        <taxon>Bacteria</taxon>
        <taxon>Pseudomonadati</taxon>
        <taxon>Pseudomonadota</taxon>
        <taxon>Alphaproteobacteria</taxon>
        <taxon>Sphingomonadales</taxon>
        <taxon>Sphingomonadaceae</taxon>
        <taxon>Novosphingobium</taxon>
    </lineage>
</organism>
<protein>
    <submittedName>
        <fullName evidence="8">SRPBCC family protein</fullName>
    </submittedName>
</protein>
<keyword evidence="6" id="KW-0411">Iron-sulfur</keyword>
<gene>
    <name evidence="8" type="ORF">ACFFJC_05510</name>
</gene>
<keyword evidence="9" id="KW-1185">Reference proteome</keyword>
<accession>A0ABV6CSM4</accession>
<evidence type="ECO:0000256" key="2">
    <source>
        <dbReference type="ARBA" id="ARBA00022714"/>
    </source>
</evidence>
<name>A0ABV6CSM4_9SPHN</name>
<evidence type="ECO:0000313" key="8">
    <source>
        <dbReference type="EMBL" id="MFC0203729.1"/>
    </source>
</evidence>
<dbReference type="RefSeq" id="WP_379486502.1">
    <property type="nucleotide sequence ID" value="NZ_JBHLWK010000009.1"/>
</dbReference>
<dbReference type="EMBL" id="JBHLWK010000009">
    <property type="protein sequence ID" value="MFC0203729.1"/>
    <property type="molecule type" value="Genomic_DNA"/>
</dbReference>
<proteinExistence type="predicted"/>
<dbReference type="SUPFAM" id="SSF55961">
    <property type="entry name" value="Bet v1-like"/>
    <property type="match status" value="1"/>
</dbReference>
<dbReference type="Gene3D" id="2.102.10.10">
    <property type="entry name" value="Rieske [2Fe-2S] iron-sulphur domain"/>
    <property type="match status" value="1"/>
</dbReference>
<dbReference type="PANTHER" id="PTHR43756">
    <property type="entry name" value="CHOLINE MONOOXYGENASE, CHLOROPLASTIC"/>
    <property type="match status" value="1"/>
</dbReference>
<evidence type="ECO:0000256" key="5">
    <source>
        <dbReference type="ARBA" id="ARBA00023004"/>
    </source>
</evidence>
<dbReference type="InterPro" id="IPR036922">
    <property type="entry name" value="Rieske_2Fe-2S_sf"/>
</dbReference>
<reference evidence="8 9" key="1">
    <citation type="submission" date="2024-09" db="EMBL/GenBank/DDBJ databases">
        <authorList>
            <person name="Sun Q."/>
            <person name="Mori K."/>
        </authorList>
    </citation>
    <scope>NUCLEOTIDE SEQUENCE [LARGE SCALE GENOMIC DNA]</scope>
    <source>
        <strain evidence="8 9">CCM 7706</strain>
    </source>
</reference>
<dbReference type="Pfam" id="PF00355">
    <property type="entry name" value="Rieske"/>
    <property type="match status" value="1"/>
</dbReference>
<feature type="domain" description="Rieske" evidence="7">
    <location>
        <begin position="71"/>
        <end position="180"/>
    </location>
</feature>
<dbReference type="InterPro" id="IPR017941">
    <property type="entry name" value="Rieske_2Fe-2S"/>
</dbReference>
<evidence type="ECO:0000313" key="9">
    <source>
        <dbReference type="Proteomes" id="UP001589798"/>
    </source>
</evidence>
<keyword evidence="3" id="KW-0479">Metal-binding</keyword>
<dbReference type="CDD" id="cd03469">
    <property type="entry name" value="Rieske_RO_Alpha_N"/>
    <property type="match status" value="1"/>
</dbReference>
<evidence type="ECO:0000256" key="4">
    <source>
        <dbReference type="ARBA" id="ARBA00023002"/>
    </source>
</evidence>
<dbReference type="InterPro" id="IPR015879">
    <property type="entry name" value="Ring_hydroxy_dOase_asu_C_dom"/>
</dbReference>
<keyword evidence="4" id="KW-0560">Oxidoreductase</keyword>
<dbReference type="PANTHER" id="PTHR43756:SF5">
    <property type="entry name" value="CHOLINE MONOOXYGENASE, CHLOROPLASTIC"/>
    <property type="match status" value="1"/>
</dbReference>
<dbReference type="SUPFAM" id="SSF50022">
    <property type="entry name" value="ISP domain"/>
    <property type="match status" value="1"/>
</dbReference>
<dbReference type="Gene3D" id="3.90.380.10">
    <property type="entry name" value="Naphthalene 1,2-dioxygenase Alpha Subunit, Chain A, domain 1"/>
    <property type="match status" value="1"/>
</dbReference>
<comment type="cofactor">
    <cofactor evidence="1">
        <name>Fe cation</name>
        <dbReference type="ChEBI" id="CHEBI:24875"/>
    </cofactor>
</comment>
<evidence type="ECO:0000256" key="6">
    <source>
        <dbReference type="ARBA" id="ARBA00023014"/>
    </source>
</evidence>